<proteinExistence type="predicted"/>
<dbReference type="EMBL" id="FOAW01000020">
    <property type="protein sequence ID" value="SEM03973.1"/>
    <property type="molecule type" value="Genomic_DNA"/>
</dbReference>
<evidence type="ECO:0000256" key="2">
    <source>
        <dbReference type="SAM" id="SignalP"/>
    </source>
</evidence>
<evidence type="ECO:0000313" key="4">
    <source>
        <dbReference type="Proteomes" id="UP000198677"/>
    </source>
</evidence>
<organism evidence="3 4">
    <name type="scientific">Rhodococcus maanshanensis</name>
    <dbReference type="NCBI Taxonomy" id="183556"/>
    <lineage>
        <taxon>Bacteria</taxon>
        <taxon>Bacillati</taxon>
        <taxon>Actinomycetota</taxon>
        <taxon>Actinomycetes</taxon>
        <taxon>Mycobacteriales</taxon>
        <taxon>Nocardiaceae</taxon>
        <taxon>Rhodococcus</taxon>
    </lineage>
</organism>
<dbReference type="AlphaFoldDB" id="A0A1H7V480"/>
<feature type="signal peptide" evidence="2">
    <location>
        <begin position="1"/>
        <end position="27"/>
    </location>
</feature>
<evidence type="ECO:0000256" key="1">
    <source>
        <dbReference type="SAM" id="Phobius"/>
    </source>
</evidence>
<evidence type="ECO:0000313" key="3">
    <source>
        <dbReference type="EMBL" id="SEM03973.1"/>
    </source>
</evidence>
<evidence type="ECO:0008006" key="5">
    <source>
        <dbReference type="Google" id="ProtNLM"/>
    </source>
</evidence>
<keyword evidence="1" id="KW-1133">Transmembrane helix</keyword>
<keyword evidence="1" id="KW-0812">Transmembrane</keyword>
<dbReference type="Proteomes" id="UP000198677">
    <property type="component" value="Unassembled WGS sequence"/>
</dbReference>
<feature type="chain" id="PRO_5011731877" description="Tissue inhibitor of metalloproteinase" evidence="2">
    <location>
        <begin position="28"/>
        <end position="198"/>
    </location>
</feature>
<keyword evidence="2" id="KW-0732">Signal</keyword>
<accession>A0A1H7V480</accession>
<reference evidence="4" key="1">
    <citation type="submission" date="2016-10" db="EMBL/GenBank/DDBJ databases">
        <authorList>
            <person name="Varghese N."/>
            <person name="Submissions S."/>
        </authorList>
    </citation>
    <scope>NUCLEOTIDE SEQUENCE [LARGE SCALE GENOMIC DNA]</scope>
    <source>
        <strain evidence="4">DSM 44675</strain>
    </source>
</reference>
<name>A0A1H7V480_9NOCA</name>
<dbReference type="RefSeq" id="WP_072752813.1">
    <property type="nucleotide sequence ID" value="NZ_FOAW01000020.1"/>
</dbReference>
<gene>
    <name evidence="3" type="ORF">SAMN05444583_12082</name>
</gene>
<keyword evidence="1" id="KW-0472">Membrane</keyword>
<dbReference type="SUPFAM" id="SSF50242">
    <property type="entry name" value="TIMP-like"/>
    <property type="match status" value="1"/>
</dbReference>
<dbReference type="Gene3D" id="2.40.50.120">
    <property type="match status" value="1"/>
</dbReference>
<dbReference type="InterPro" id="IPR008993">
    <property type="entry name" value="TIMP-like_OB-fold"/>
</dbReference>
<keyword evidence="4" id="KW-1185">Reference proteome</keyword>
<protein>
    <recommendedName>
        <fullName evidence="5">Tissue inhibitor of metalloproteinase</fullName>
    </recommendedName>
</protein>
<dbReference type="OrthoDB" id="4466032at2"/>
<sequence>MRWLLSVLAVLGLAGVLPLSAPGVAHACSCVYEPDGPRIVEQVSYAASVFTGTATAKRVEDQTEFYEFDVREVFEGDVGAETVVSSSVQSAACGRGFDIGTEYLVFTSTYDTKGAPWSVDSCSATTESRNNRTRDAAVTVYGAPLAIDPQDQVFVFIDDGGEGAGDAAGASWWWRLAFAGGAVVIAGALVRRWIRSRR</sequence>
<feature type="transmembrane region" description="Helical" evidence="1">
    <location>
        <begin position="172"/>
        <end position="190"/>
    </location>
</feature>